<dbReference type="GO" id="GO:0004725">
    <property type="term" value="F:protein tyrosine phosphatase activity"/>
    <property type="evidence" value="ECO:0007669"/>
    <property type="project" value="UniProtKB-EC"/>
</dbReference>
<evidence type="ECO:0000313" key="8">
    <source>
        <dbReference type="Proteomes" id="UP001174694"/>
    </source>
</evidence>
<evidence type="ECO:0000256" key="4">
    <source>
        <dbReference type="ARBA" id="ARBA00022912"/>
    </source>
</evidence>
<dbReference type="InterPro" id="IPR020422">
    <property type="entry name" value="TYR_PHOSPHATASE_DUAL_dom"/>
</dbReference>
<dbReference type="SUPFAM" id="SSF52799">
    <property type="entry name" value="(Phosphotyrosine protein) phosphatases II"/>
    <property type="match status" value="1"/>
</dbReference>
<dbReference type="InterPro" id="IPR016130">
    <property type="entry name" value="Tyr_Pase_AS"/>
</dbReference>
<accession>A0AA38VEE3</accession>
<keyword evidence="4" id="KW-0904">Protein phosphatase</keyword>
<evidence type="ECO:0000313" key="7">
    <source>
        <dbReference type="EMBL" id="KAJ9134318.1"/>
    </source>
</evidence>
<dbReference type="InterPro" id="IPR000387">
    <property type="entry name" value="Tyr_Pase_dom"/>
</dbReference>
<feature type="domain" description="Tyrosine specific protein phosphatases" evidence="6">
    <location>
        <begin position="86"/>
        <end position="142"/>
    </location>
</feature>
<dbReference type="EC" id="3.1.3.48" evidence="2"/>
<evidence type="ECO:0000259" key="5">
    <source>
        <dbReference type="PROSITE" id="PS50054"/>
    </source>
</evidence>
<dbReference type="SMART" id="SM00195">
    <property type="entry name" value="DSPc"/>
    <property type="match status" value="1"/>
</dbReference>
<dbReference type="GO" id="GO:0005737">
    <property type="term" value="C:cytoplasm"/>
    <property type="evidence" value="ECO:0007669"/>
    <property type="project" value="TreeGrafter"/>
</dbReference>
<sequence length="201" mass="21575">MARKKQKLSFSSNPAKDNTAAQILPYLYLGSRSSAAPENALASGITHIVSIGCRPAGGGHASISYHRISLRDNPTEDLHTPARLVAEIIRNAKAKHTGARVLVHCVAGVSRSAAVVASYLVEEEGLSLREALALLIRMRPAVRPNDGFLKQLQKLEREVTGDSSLVSATLPLRLREKLEVLGIAMGAVGISDKPQAQIFPR</sequence>
<proteinExistence type="inferred from homology"/>
<evidence type="ECO:0000256" key="3">
    <source>
        <dbReference type="ARBA" id="ARBA00022801"/>
    </source>
</evidence>
<evidence type="ECO:0000259" key="6">
    <source>
        <dbReference type="PROSITE" id="PS50056"/>
    </source>
</evidence>
<protein>
    <recommendedName>
        <fullName evidence="2">protein-tyrosine-phosphatase</fullName>
        <ecNumber evidence="2">3.1.3.48</ecNumber>
    </recommendedName>
</protein>
<comment type="caution">
    <text evidence="7">The sequence shown here is derived from an EMBL/GenBank/DDBJ whole genome shotgun (WGS) entry which is preliminary data.</text>
</comment>
<comment type="similarity">
    <text evidence="1">Belongs to the protein-tyrosine phosphatase family. Non-receptor class dual specificity subfamily.</text>
</comment>
<name>A0AA38VEE3_9PEZI</name>
<keyword evidence="3" id="KW-0378">Hydrolase</keyword>
<evidence type="ECO:0000256" key="1">
    <source>
        <dbReference type="ARBA" id="ARBA00008601"/>
    </source>
</evidence>
<dbReference type="Gene3D" id="3.90.190.10">
    <property type="entry name" value="Protein tyrosine phosphatase superfamily"/>
    <property type="match status" value="1"/>
</dbReference>
<dbReference type="CDD" id="cd14498">
    <property type="entry name" value="DSP"/>
    <property type="match status" value="1"/>
</dbReference>
<dbReference type="InterPro" id="IPR000340">
    <property type="entry name" value="Dual-sp_phosphatase_cat-dom"/>
</dbReference>
<evidence type="ECO:0000256" key="2">
    <source>
        <dbReference type="ARBA" id="ARBA00013064"/>
    </source>
</evidence>
<gene>
    <name evidence="7" type="ORF">NKR23_g10275</name>
</gene>
<dbReference type="PANTHER" id="PTHR10159:SF519">
    <property type="entry name" value="DUAL SPECIFICITY PROTEIN PHOSPHATASE MPK3"/>
    <property type="match status" value="1"/>
</dbReference>
<dbReference type="AlphaFoldDB" id="A0AA38VEE3"/>
<organism evidence="7 8">
    <name type="scientific">Pleurostoma richardsiae</name>
    <dbReference type="NCBI Taxonomy" id="41990"/>
    <lineage>
        <taxon>Eukaryota</taxon>
        <taxon>Fungi</taxon>
        <taxon>Dikarya</taxon>
        <taxon>Ascomycota</taxon>
        <taxon>Pezizomycotina</taxon>
        <taxon>Sordariomycetes</taxon>
        <taxon>Sordariomycetidae</taxon>
        <taxon>Calosphaeriales</taxon>
        <taxon>Pleurostomataceae</taxon>
        <taxon>Pleurostoma</taxon>
    </lineage>
</organism>
<dbReference type="GO" id="GO:0043409">
    <property type="term" value="P:negative regulation of MAPK cascade"/>
    <property type="evidence" value="ECO:0007669"/>
    <property type="project" value="TreeGrafter"/>
</dbReference>
<feature type="domain" description="Tyrosine-protein phosphatase" evidence="5">
    <location>
        <begin position="18"/>
        <end position="161"/>
    </location>
</feature>
<dbReference type="PANTHER" id="PTHR10159">
    <property type="entry name" value="DUAL SPECIFICITY PROTEIN PHOSPHATASE"/>
    <property type="match status" value="1"/>
</dbReference>
<reference evidence="7" key="1">
    <citation type="submission" date="2022-07" db="EMBL/GenBank/DDBJ databases">
        <title>Fungi with potential for degradation of polypropylene.</title>
        <authorList>
            <person name="Gostincar C."/>
        </authorList>
    </citation>
    <scope>NUCLEOTIDE SEQUENCE</scope>
    <source>
        <strain evidence="7">EXF-13308</strain>
    </source>
</reference>
<dbReference type="PROSITE" id="PS00383">
    <property type="entry name" value="TYR_PHOSPHATASE_1"/>
    <property type="match status" value="1"/>
</dbReference>
<dbReference type="PROSITE" id="PS50056">
    <property type="entry name" value="TYR_PHOSPHATASE_2"/>
    <property type="match status" value="1"/>
</dbReference>
<dbReference type="EMBL" id="JANBVO010000044">
    <property type="protein sequence ID" value="KAJ9134318.1"/>
    <property type="molecule type" value="Genomic_DNA"/>
</dbReference>
<dbReference type="PROSITE" id="PS50054">
    <property type="entry name" value="TYR_PHOSPHATASE_DUAL"/>
    <property type="match status" value="1"/>
</dbReference>
<keyword evidence="8" id="KW-1185">Reference proteome</keyword>
<dbReference type="Pfam" id="PF00782">
    <property type="entry name" value="DSPc"/>
    <property type="match status" value="1"/>
</dbReference>
<dbReference type="Proteomes" id="UP001174694">
    <property type="component" value="Unassembled WGS sequence"/>
</dbReference>
<dbReference type="InterPro" id="IPR029021">
    <property type="entry name" value="Prot-tyrosine_phosphatase-like"/>
</dbReference>